<protein>
    <submittedName>
        <fullName evidence="1">Uncharacterized protein</fullName>
    </submittedName>
</protein>
<sequence>MDKFNDDDSGSELDESSFWYDEWHKNEGQIWLNRALTNQWSDNNENNMFEHLDELPYEAYESYEHKENSQRAFNREAHKEPYNKTLIRTAVCPQHMQDHDRSRCSEELLTESQYEPCNGKLQKAIYQDAHVS</sequence>
<comment type="caution">
    <text evidence="1">The sequence shown here is derived from an EMBL/GenBank/DDBJ whole genome shotgun (WGS) entry which is preliminary data.</text>
</comment>
<dbReference type="Proteomes" id="UP000828251">
    <property type="component" value="Unassembled WGS sequence"/>
</dbReference>
<proteinExistence type="predicted"/>
<organism evidence="1 2">
    <name type="scientific">Gossypium stocksii</name>
    <dbReference type="NCBI Taxonomy" id="47602"/>
    <lineage>
        <taxon>Eukaryota</taxon>
        <taxon>Viridiplantae</taxon>
        <taxon>Streptophyta</taxon>
        <taxon>Embryophyta</taxon>
        <taxon>Tracheophyta</taxon>
        <taxon>Spermatophyta</taxon>
        <taxon>Magnoliopsida</taxon>
        <taxon>eudicotyledons</taxon>
        <taxon>Gunneridae</taxon>
        <taxon>Pentapetalae</taxon>
        <taxon>rosids</taxon>
        <taxon>malvids</taxon>
        <taxon>Malvales</taxon>
        <taxon>Malvaceae</taxon>
        <taxon>Malvoideae</taxon>
        <taxon>Gossypium</taxon>
    </lineage>
</organism>
<evidence type="ECO:0000313" key="2">
    <source>
        <dbReference type="Proteomes" id="UP000828251"/>
    </source>
</evidence>
<evidence type="ECO:0000313" key="1">
    <source>
        <dbReference type="EMBL" id="KAH1056698.1"/>
    </source>
</evidence>
<dbReference type="EMBL" id="JAIQCV010000010">
    <property type="protein sequence ID" value="KAH1056698.1"/>
    <property type="molecule type" value="Genomic_DNA"/>
</dbReference>
<reference evidence="1 2" key="1">
    <citation type="journal article" date="2021" name="Plant Biotechnol. J.">
        <title>Multi-omics assisted identification of the key and species-specific regulatory components of drought-tolerant mechanisms in Gossypium stocksii.</title>
        <authorList>
            <person name="Yu D."/>
            <person name="Ke L."/>
            <person name="Zhang D."/>
            <person name="Wu Y."/>
            <person name="Sun Y."/>
            <person name="Mei J."/>
            <person name="Sun J."/>
            <person name="Sun Y."/>
        </authorList>
    </citation>
    <scope>NUCLEOTIDE SEQUENCE [LARGE SCALE GENOMIC DNA]</scope>
    <source>
        <strain evidence="2">cv. E1</strain>
        <tissue evidence="1">Leaf</tissue>
    </source>
</reference>
<accession>A0A9D3USQ5</accession>
<keyword evidence="2" id="KW-1185">Reference proteome</keyword>
<gene>
    <name evidence="1" type="ORF">J1N35_034763</name>
</gene>
<name>A0A9D3USQ5_9ROSI</name>
<dbReference type="AlphaFoldDB" id="A0A9D3USQ5"/>